<name>A0A975BE16_9BACT</name>
<dbReference type="GO" id="GO:0000160">
    <property type="term" value="P:phosphorelay signal transduction system"/>
    <property type="evidence" value="ECO:0007669"/>
    <property type="project" value="UniProtKB-KW"/>
</dbReference>
<keyword evidence="11" id="KW-1185">Reference proteome</keyword>
<evidence type="ECO:0000256" key="2">
    <source>
        <dbReference type="ARBA" id="ARBA00012438"/>
    </source>
</evidence>
<feature type="domain" description="Histidine kinase" evidence="9">
    <location>
        <begin position="1"/>
        <end position="63"/>
    </location>
</feature>
<keyword evidence="6 10" id="KW-0418">Kinase</keyword>
<dbReference type="PANTHER" id="PTHR43065:SF10">
    <property type="entry name" value="PEROXIDE STRESS-ACTIVATED HISTIDINE KINASE MAK3"/>
    <property type="match status" value="1"/>
</dbReference>
<reference evidence="10" key="1">
    <citation type="journal article" date="2021" name="Microb. Physiol.">
        <title>Proteogenomic Insights into the Physiology of Marine, Sulfate-Reducing, Filamentous Desulfonema limicola and Desulfonema magnum.</title>
        <authorList>
            <person name="Schnaars V."/>
            <person name="Wohlbrand L."/>
            <person name="Scheve S."/>
            <person name="Hinrichs C."/>
            <person name="Reinhardt R."/>
            <person name="Rabus R."/>
        </authorList>
    </citation>
    <scope>NUCLEOTIDE SEQUENCE</scope>
    <source>
        <strain evidence="10">5ac10</strain>
    </source>
</reference>
<organism evidence="10 11">
    <name type="scientific">Desulfonema limicola</name>
    <dbReference type="NCBI Taxonomy" id="45656"/>
    <lineage>
        <taxon>Bacteria</taxon>
        <taxon>Pseudomonadati</taxon>
        <taxon>Thermodesulfobacteriota</taxon>
        <taxon>Desulfobacteria</taxon>
        <taxon>Desulfobacterales</taxon>
        <taxon>Desulfococcaceae</taxon>
        <taxon>Desulfonema</taxon>
    </lineage>
</organism>
<evidence type="ECO:0000313" key="10">
    <source>
        <dbReference type="EMBL" id="QTA83555.1"/>
    </source>
</evidence>
<dbReference type="Gene3D" id="3.30.565.10">
    <property type="entry name" value="Histidine kinase-like ATPase, C-terminal domain"/>
    <property type="match status" value="1"/>
</dbReference>
<keyword evidence="8" id="KW-0902">Two-component regulatory system</keyword>
<evidence type="ECO:0000256" key="3">
    <source>
        <dbReference type="ARBA" id="ARBA00022553"/>
    </source>
</evidence>
<dbReference type="PANTHER" id="PTHR43065">
    <property type="entry name" value="SENSOR HISTIDINE KINASE"/>
    <property type="match status" value="1"/>
</dbReference>
<sequence>MGIDHEHEDKIFDPFFTTKEVGKGTGLGLSISYGIINEHKGSIDIKETSDCGTTFKITLQQYMKMENN</sequence>
<evidence type="ECO:0000259" key="9">
    <source>
        <dbReference type="PROSITE" id="PS50109"/>
    </source>
</evidence>
<keyword evidence="4" id="KW-0808">Transferase</keyword>
<keyword evidence="5" id="KW-0547">Nucleotide-binding</keyword>
<dbReference type="GO" id="GO:0005524">
    <property type="term" value="F:ATP binding"/>
    <property type="evidence" value="ECO:0007669"/>
    <property type="project" value="UniProtKB-KW"/>
</dbReference>
<dbReference type="Pfam" id="PF02518">
    <property type="entry name" value="HATPase_c"/>
    <property type="match status" value="1"/>
</dbReference>
<dbReference type="InterPro" id="IPR005467">
    <property type="entry name" value="His_kinase_dom"/>
</dbReference>
<proteinExistence type="predicted"/>
<dbReference type="InterPro" id="IPR036890">
    <property type="entry name" value="HATPase_C_sf"/>
</dbReference>
<dbReference type="AlphaFoldDB" id="A0A975BE16"/>
<evidence type="ECO:0000256" key="1">
    <source>
        <dbReference type="ARBA" id="ARBA00000085"/>
    </source>
</evidence>
<dbReference type="SUPFAM" id="SSF55874">
    <property type="entry name" value="ATPase domain of HSP90 chaperone/DNA topoisomerase II/histidine kinase"/>
    <property type="match status" value="1"/>
</dbReference>
<dbReference type="PRINTS" id="PR00344">
    <property type="entry name" value="BCTRLSENSOR"/>
</dbReference>
<evidence type="ECO:0000256" key="4">
    <source>
        <dbReference type="ARBA" id="ARBA00022679"/>
    </source>
</evidence>
<dbReference type="InterPro" id="IPR004358">
    <property type="entry name" value="Sig_transdc_His_kin-like_C"/>
</dbReference>
<dbReference type="GO" id="GO:0004673">
    <property type="term" value="F:protein histidine kinase activity"/>
    <property type="evidence" value="ECO:0007669"/>
    <property type="project" value="UniProtKB-EC"/>
</dbReference>
<dbReference type="EMBL" id="CP061799">
    <property type="protein sequence ID" value="QTA83555.1"/>
    <property type="molecule type" value="Genomic_DNA"/>
</dbReference>
<comment type="catalytic activity">
    <reaction evidence="1">
        <text>ATP + protein L-histidine = ADP + protein N-phospho-L-histidine.</text>
        <dbReference type="EC" id="2.7.13.3"/>
    </reaction>
</comment>
<dbReference type="Proteomes" id="UP000663720">
    <property type="component" value="Chromosome"/>
</dbReference>
<keyword evidence="3" id="KW-0597">Phosphoprotein</keyword>
<dbReference type="EC" id="2.7.13.3" evidence="2"/>
<evidence type="ECO:0000256" key="8">
    <source>
        <dbReference type="ARBA" id="ARBA00023012"/>
    </source>
</evidence>
<evidence type="ECO:0000256" key="7">
    <source>
        <dbReference type="ARBA" id="ARBA00022840"/>
    </source>
</evidence>
<gene>
    <name evidence="10" type="ORF">dnl_59680</name>
</gene>
<evidence type="ECO:0000256" key="5">
    <source>
        <dbReference type="ARBA" id="ARBA00022741"/>
    </source>
</evidence>
<dbReference type="PROSITE" id="PS50109">
    <property type="entry name" value="HIS_KIN"/>
    <property type="match status" value="1"/>
</dbReference>
<accession>A0A975BE16</accession>
<dbReference type="InterPro" id="IPR003594">
    <property type="entry name" value="HATPase_dom"/>
</dbReference>
<evidence type="ECO:0000256" key="6">
    <source>
        <dbReference type="ARBA" id="ARBA00022777"/>
    </source>
</evidence>
<protein>
    <recommendedName>
        <fullName evidence="2">histidine kinase</fullName>
        <ecNumber evidence="2">2.7.13.3</ecNumber>
    </recommendedName>
</protein>
<keyword evidence="7" id="KW-0067">ATP-binding</keyword>
<dbReference type="KEGG" id="dli:dnl_59680"/>
<evidence type="ECO:0000313" key="11">
    <source>
        <dbReference type="Proteomes" id="UP000663720"/>
    </source>
</evidence>